<dbReference type="AlphaFoldDB" id="A0A834P6Y1"/>
<protein>
    <submittedName>
        <fullName evidence="1">Uncharacterized protein</fullName>
    </submittedName>
</protein>
<organism evidence="1 2">
    <name type="scientific">Vespula pensylvanica</name>
    <name type="common">Western yellow jacket</name>
    <name type="synonym">Wasp</name>
    <dbReference type="NCBI Taxonomy" id="30213"/>
    <lineage>
        <taxon>Eukaryota</taxon>
        <taxon>Metazoa</taxon>
        <taxon>Ecdysozoa</taxon>
        <taxon>Arthropoda</taxon>
        <taxon>Hexapoda</taxon>
        <taxon>Insecta</taxon>
        <taxon>Pterygota</taxon>
        <taxon>Neoptera</taxon>
        <taxon>Endopterygota</taxon>
        <taxon>Hymenoptera</taxon>
        <taxon>Apocrita</taxon>
        <taxon>Aculeata</taxon>
        <taxon>Vespoidea</taxon>
        <taxon>Vespidae</taxon>
        <taxon>Vespinae</taxon>
        <taxon>Vespula</taxon>
    </lineage>
</organism>
<dbReference type="EMBL" id="JACSDY010000003">
    <property type="protein sequence ID" value="KAF7431271.1"/>
    <property type="molecule type" value="Genomic_DNA"/>
</dbReference>
<keyword evidence="2" id="KW-1185">Reference proteome</keyword>
<gene>
    <name evidence="1" type="ORF">H0235_004195</name>
</gene>
<name>A0A834P6Y1_VESPE</name>
<dbReference type="Proteomes" id="UP000600918">
    <property type="component" value="Unassembled WGS sequence"/>
</dbReference>
<sequence length="114" mass="13271">MNGLEKKFFPSADVPLKWHNFVLRIFSTKPQVTGIFEVVIIIESPGMFPQYQHLEHELTDRNDVNAVIDVSYSKSYPIEKNTVILSSRIIIHIDTDYQRDNKLIPIKLNIVIEF</sequence>
<accession>A0A834P6Y1</accession>
<comment type="caution">
    <text evidence="1">The sequence shown here is derived from an EMBL/GenBank/DDBJ whole genome shotgun (WGS) entry which is preliminary data.</text>
</comment>
<proteinExistence type="predicted"/>
<reference evidence="1" key="1">
    <citation type="journal article" date="2020" name="G3 (Bethesda)">
        <title>High-Quality Assemblies for Three Invasive Social Wasps from the &lt;i&gt;Vespula&lt;/i&gt; Genus.</title>
        <authorList>
            <person name="Harrop T.W.R."/>
            <person name="Guhlin J."/>
            <person name="McLaughlin G.M."/>
            <person name="Permina E."/>
            <person name="Stockwell P."/>
            <person name="Gilligan J."/>
            <person name="Le Lec M.F."/>
            <person name="Gruber M.A.M."/>
            <person name="Quinn O."/>
            <person name="Lovegrove M."/>
            <person name="Duncan E.J."/>
            <person name="Remnant E.J."/>
            <person name="Van Eeckhoven J."/>
            <person name="Graham B."/>
            <person name="Knapp R.A."/>
            <person name="Langford K.W."/>
            <person name="Kronenberg Z."/>
            <person name="Press M.O."/>
            <person name="Eacker S.M."/>
            <person name="Wilson-Rankin E.E."/>
            <person name="Purcell J."/>
            <person name="Lester P.J."/>
            <person name="Dearden P.K."/>
        </authorList>
    </citation>
    <scope>NUCLEOTIDE SEQUENCE</scope>
    <source>
        <strain evidence="1">Volc-1</strain>
    </source>
</reference>
<evidence type="ECO:0000313" key="2">
    <source>
        <dbReference type="Proteomes" id="UP000600918"/>
    </source>
</evidence>
<evidence type="ECO:0000313" key="1">
    <source>
        <dbReference type="EMBL" id="KAF7431271.1"/>
    </source>
</evidence>